<dbReference type="Pfam" id="PF01458">
    <property type="entry name" value="SUFBD_core"/>
    <property type="match status" value="1"/>
</dbReference>
<dbReference type="InterPro" id="IPR037284">
    <property type="entry name" value="SUF_FeS_clus_asmbl_SufBD_sf"/>
</dbReference>
<dbReference type="Proteomes" id="UP000697710">
    <property type="component" value="Unassembled WGS sequence"/>
</dbReference>
<feature type="domain" description="SUF system FeS cluster assembly SufBD core" evidence="2">
    <location>
        <begin position="176"/>
        <end position="405"/>
    </location>
</feature>
<organism evidence="4 5">
    <name type="scientific">Eiseniibacteriota bacterium</name>
    <dbReference type="NCBI Taxonomy" id="2212470"/>
    <lineage>
        <taxon>Bacteria</taxon>
        <taxon>Candidatus Eiseniibacteriota</taxon>
    </lineage>
</organism>
<dbReference type="InterPro" id="IPR000825">
    <property type="entry name" value="SUF_FeS_clus_asmbl_SufBD_core"/>
</dbReference>
<dbReference type="EMBL" id="JAGQHR010000029">
    <property type="protein sequence ID" value="MCA9726419.1"/>
    <property type="molecule type" value="Genomic_DNA"/>
</dbReference>
<dbReference type="AlphaFoldDB" id="A0A956RP89"/>
<sequence length="410" mass="43251">MAQAIDVTQAYSDQFARLRPDLPGEGDPRLATLRADALSRFAAAGIPTPRLEDWKYTRFSALLDAPFAPAPAVADGIDGAALDALASGLAGAPRLVFVNGLLRADLSDLGGLPAGIAVETLGAAPSALAEALEDGGADALWSLNAALARDGAVVTVAKDTAIDRPLHILHLARPDAEAEASHVRHLIRLEPGARATVVESHFGPDGTAYWSNIAGRVLLGRDARLTHYRQQREGDGGLYRESVRAVLEAGATYESFALMLGGAIARDEIAVRFAGEGASCILDGVFLGRGGQHHDCTTRIDHAVPHCTSHETYRGVLDDKAHGVFQGLIQVAEQAQKTDAHMLSKTLLLSDRAAIDAKPELEILADDVQCSHGATTGDLDAASLFFLRSRGLPEAVARAMLVEAFVAEMV</sequence>
<dbReference type="InterPro" id="IPR011542">
    <property type="entry name" value="SUF_FeS_clus_asmbl_SufD"/>
</dbReference>
<evidence type="ECO:0000256" key="1">
    <source>
        <dbReference type="ARBA" id="ARBA00043967"/>
    </source>
</evidence>
<comment type="similarity">
    <text evidence="1">Belongs to the iron-sulfur cluster assembly SufBD family.</text>
</comment>
<evidence type="ECO:0000313" key="4">
    <source>
        <dbReference type="EMBL" id="MCA9726419.1"/>
    </source>
</evidence>
<proteinExistence type="inferred from homology"/>
<protein>
    <submittedName>
        <fullName evidence="4">Fe-S cluster assembly protein SufD</fullName>
    </submittedName>
</protein>
<dbReference type="Pfam" id="PF19295">
    <property type="entry name" value="SufBD_N"/>
    <property type="match status" value="1"/>
</dbReference>
<dbReference type="GO" id="GO:0016226">
    <property type="term" value="P:iron-sulfur cluster assembly"/>
    <property type="evidence" value="ECO:0007669"/>
    <property type="project" value="InterPro"/>
</dbReference>
<comment type="caution">
    <text evidence="4">The sequence shown here is derived from an EMBL/GenBank/DDBJ whole genome shotgun (WGS) entry which is preliminary data.</text>
</comment>
<feature type="non-terminal residue" evidence="4">
    <location>
        <position position="410"/>
    </location>
</feature>
<gene>
    <name evidence="4" type="primary">sufD</name>
    <name evidence="4" type="ORF">KC729_01970</name>
</gene>
<accession>A0A956RP89</accession>
<reference evidence="4" key="2">
    <citation type="journal article" date="2021" name="Microbiome">
        <title>Successional dynamics and alternative stable states in a saline activated sludge microbial community over 9 years.</title>
        <authorList>
            <person name="Wang Y."/>
            <person name="Ye J."/>
            <person name="Ju F."/>
            <person name="Liu L."/>
            <person name="Boyd J.A."/>
            <person name="Deng Y."/>
            <person name="Parks D.H."/>
            <person name="Jiang X."/>
            <person name="Yin X."/>
            <person name="Woodcroft B.J."/>
            <person name="Tyson G.W."/>
            <person name="Hugenholtz P."/>
            <person name="Polz M.F."/>
            <person name="Zhang T."/>
        </authorList>
    </citation>
    <scope>NUCLEOTIDE SEQUENCE</scope>
    <source>
        <strain evidence="4">HKST-UBA01</strain>
    </source>
</reference>
<feature type="domain" description="SUF system FeS cluster assembly SufBD N-terminal" evidence="3">
    <location>
        <begin position="8"/>
        <end position="168"/>
    </location>
</feature>
<dbReference type="InterPro" id="IPR045595">
    <property type="entry name" value="SufBD_N"/>
</dbReference>
<reference evidence="4" key="1">
    <citation type="submission" date="2020-04" db="EMBL/GenBank/DDBJ databases">
        <authorList>
            <person name="Zhang T."/>
        </authorList>
    </citation>
    <scope>NUCLEOTIDE SEQUENCE</scope>
    <source>
        <strain evidence="4">HKST-UBA01</strain>
    </source>
</reference>
<dbReference type="InterPro" id="IPR055346">
    <property type="entry name" value="Fe-S_cluster_assembly_SufBD"/>
</dbReference>
<dbReference type="PANTHER" id="PTHR43575">
    <property type="entry name" value="PROTEIN ABCI7, CHLOROPLASTIC"/>
    <property type="match status" value="1"/>
</dbReference>
<evidence type="ECO:0000259" key="3">
    <source>
        <dbReference type="Pfam" id="PF19295"/>
    </source>
</evidence>
<evidence type="ECO:0000313" key="5">
    <source>
        <dbReference type="Proteomes" id="UP000697710"/>
    </source>
</evidence>
<dbReference type="SUPFAM" id="SSF101960">
    <property type="entry name" value="Stabilizer of iron transporter SufD"/>
    <property type="match status" value="1"/>
</dbReference>
<dbReference type="PANTHER" id="PTHR43575:SF1">
    <property type="entry name" value="PROTEIN ABCI7, CHLOROPLASTIC"/>
    <property type="match status" value="1"/>
</dbReference>
<evidence type="ECO:0000259" key="2">
    <source>
        <dbReference type="Pfam" id="PF01458"/>
    </source>
</evidence>
<name>A0A956RP89_UNCEI</name>
<dbReference type="NCBIfam" id="TIGR01981">
    <property type="entry name" value="sufD"/>
    <property type="match status" value="1"/>
</dbReference>